<sequence length="161" mass="18022">MGINSEPQFLRPSTSTTGSTGWLPELATFPSTSGFSLFFSVLAQSFIDQSSVLLKQSQVSNQFPLSAPIFESDSSLRSFNTSIRLTPADHTPHCQPSKYPSRLSHLYPPQPYILATLPSNNIAYELNWRTLCNPFTQITKRSWVHQLHQIQELPCSTVYGS</sequence>
<accession>A0A914HQ56</accession>
<name>A0A914HQ56_GLORO</name>
<dbReference type="Proteomes" id="UP000887572">
    <property type="component" value="Unplaced"/>
</dbReference>
<evidence type="ECO:0000313" key="1">
    <source>
        <dbReference type="Proteomes" id="UP000887572"/>
    </source>
</evidence>
<evidence type="ECO:0000313" key="2">
    <source>
        <dbReference type="WBParaSite" id="Gr19_v10_g2674.t1"/>
    </source>
</evidence>
<protein>
    <submittedName>
        <fullName evidence="2">Uncharacterized protein</fullName>
    </submittedName>
</protein>
<reference evidence="2" key="1">
    <citation type="submission" date="2022-11" db="UniProtKB">
        <authorList>
            <consortium name="WormBaseParasite"/>
        </authorList>
    </citation>
    <scope>IDENTIFICATION</scope>
</reference>
<keyword evidence="1" id="KW-1185">Reference proteome</keyword>
<dbReference type="WBParaSite" id="Gr19_v10_g2674.t1">
    <property type="protein sequence ID" value="Gr19_v10_g2674.t1"/>
    <property type="gene ID" value="Gr19_v10_g2674"/>
</dbReference>
<organism evidence="1 2">
    <name type="scientific">Globodera rostochiensis</name>
    <name type="common">Golden nematode worm</name>
    <name type="synonym">Heterodera rostochiensis</name>
    <dbReference type="NCBI Taxonomy" id="31243"/>
    <lineage>
        <taxon>Eukaryota</taxon>
        <taxon>Metazoa</taxon>
        <taxon>Ecdysozoa</taxon>
        <taxon>Nematoda</taxon>
        <taxon>Chromadorea</taxon>
        <taxon>Rhabditida</taxon>
        <taxon>Tylenchina</taxon>
        <taxon>Tylenchomorpha</taxon>
        <taxon>Tylenchoidea</taxon>
        <taxon>Heteroderidae</taxon>
        <taxon>Heteroderinae</taxon>
        <taxon>Globodera</taxon>
    </lineage>
</organism>
<proteinExistence type="predicted"/>
<dbReference type="AlphaFoldDB" id="A0A914HQ56"/>